<dbReference type="GO" id="GO:0034965">
    <property type="term" value="P:intronic box C/D snoRNA processing"/>
    <property type="evidence" value="ECO:0007669"/>
    <property type="project" value="TreeGrafter"/>
</dbReference>
<dbReference type="GO" id="GO:0000171">
    <property type="term" value="F:ribonuclease MRP activity"/>
    <property type="evidence" value="ECO:0007669"/>
    <property type="project" value="TreeGrafter"/>
</dbReference>
<sequence length="150" mass="16154">MTQAQANTSMAASTLSAPKAKKAHELVTCTIKAPPFSYAHLEVFSNNTTSTTNTDEIDLDALQVRSYCTAALKQFLGATGTAVPLDILKVDGRSCWLRVPRDDLGAFSAAITAWQGTSQDGVRYSLRLRGCSDWLGALVGQQGEERLWTG</sequence>
<protein>
    <submittedName>
        <fullName evidence="2">Uu.00g093820.m01.CDS01</fullName>
    </submittedName>
</protein>
<dbReference type="EMBL" id="CAUWAG010000010">
    <property type="protein sequence ID" value="CAJ2508196.1"/>
    <property type="molecule type" value="Genomic_DNA"/>
</dbReference>
<evidence type="ECO:0000313" key="3">
    <source>
        <dbReference type="Proteomes" id="UP001295740"/>
    </source>
</evidence>
<comment type="caution">
    <text evidence="2">The sequence shown here is derived from an EMBL/GenBank/DDBJ whole genome shotgun (WGS) entry which is preliminary data.</text>
</comment>
<dbReference type="GO" id="GO:0000294">
    <property type="term" value="P:nuclear-transcribed mRNA catabolic process, RNase MRP-dependent"/>
    <property type="evidence" value="ECO:0007669"/>
    <property type="project" value="TreeGrafter"/>
</dbReference>
<evidence type="ECO:0000259" key="1">
    <source>
        <dbReference type="Pfam" id="PF20976"/>
    </source>
</evidence>
<evidence type="ECO:0000313" key="2">
    <source>
        <dbReference type="EMBL" id="CAJ2508196.1"/>
    </source>
</evidence>
<dbReference type="Pfam" id="PF20976">
    <property type="entry name" value="Pop8"/>
    <property type="match status" value="1"/>
</dbReference>
<dbReference type="Proteomes" id="UP001295740">
    <property type="component" value="Unassembled WGS sequence"/>
</dbReference>
<keyword evidence="3" id="KW-1185">Reference proteome</keyword>
<accession>A0AAI8VNI4</accession>
<organism evidence="2 3">
    <name type="scientific">Anthostomella pinea</name>
    <dbReference type="NCBI Taxonomy" id="933095"/>
    <lineage>
        <taxon>Eukaryota</taxon>
        <taxon>Fungi</taxon>
        <taxon>Dikarya</taxon>
        <taxon>Ascomycota</taxon>
        <taxon>Pezizomycotina</taxon>
        <taxon>Sordariomycetes</taxon>
        <taxon>Xylariomycetidae</taxon>
        <taxon>Xylariales</taxon>
        <taxon>Xylariaceae</taxon>
        <taxon>Anthostomella</taxon>
    </lineage>
</organism>
<dbReference type="GO" id="GO:0004526">
    <property type="term" value="F:ribonuclease P activity"/>
    <property type="evidence" value="ECO:0007669"/>
    <property type="project" value="TreeGrafter"/>
</dbReference>
<dbReference type="PANTHER" id="PTHR28173:SF1">
    <property type="entry name" value="RIBONUCLEASES P_MRP PROTEIN SUBUNIT POP8"/>
    <property type="match status" value="1"/>
</dbReference>
<dbReference type="InterPro" id="IPR020347">
    <property type="entry name" value="Pop8"/>
</dbReference>
<dbReference type="AlphaFoldDB" id="A0AAI8VNI4"/>
<reference evidence="2" key="1">
    <citation type="submission" date="2023-10" db="EMBL/GenBank/DDBJ databases">
        <authorList>
            <person name="Hackl T."/>
        </authorList>
    </citation>
    <scope>NUCLEOTIDE SEQUENCE</scope>
</reference>
<proteinExistence type="predicted"/>
<dbReference type="InterPro" id="IPR049128">
    <property type="entry name" value="Pop8-like_dom"/>
</dbReference>
<dbReference type="PANTHER" id="PTHR28173">
    <property type="entry name" value="RIBONUCLEASES P/MRP PROTEIN SUBUNIT POP8"/>
    <property type="match status" value="1"/>
</dbReference>
<feature type="domain" description="Ribonucleases P/MRP subunit Pop8-like" evidence="1">
    <location>
        <begin position="35"/>
        <end position="114"/>
    </location>
</feature>
<dbReference type="GO" id="GO:0008033">
    <property type="term" value="P:tRNA processing"/>
    <property type="evidence" value="ECO:0007669"/>
    <property type="project" value="InterPro"/>
</dbReference>
<dbReference type="GO" id="GO:0000172">
    <property type="term" value="C:ribonuclease MRP complex"/>
    <property type="evidence" value="ECO:0007669"/>
    <property type="project" value="InterPro"/>
</dbReference>
<name>A0AAI8VNI4_9PEZI</name>
<gene>
    <name evidence="2" type="ORF">KHLLAP_LOCUS8664</name>
</gene>
<dbReference type="GO" id="GO:0005655">
    <property type="term" value="C:nucleolar ribonuclease P complex"/>
    <property type="evidence" value="ECO:0007669"/>
    <property type="project" value="InterPro"/>
</dbReference>